<keyword evidence="2" id="KW-0812">Transmembrane</keyword>
<feature type="compositionally biased region" description="Gly residues" evidence="1">
    <location>
        <begin position="332"/>
        <end position="346"/>
    </location>
</feature>
<sequence length="890" mass="92708">MADGCAAPRSMLSQCSCSLVLRALAIPFAIPFAALAAGLIGVLNFIRILGSQGLACTRAALGALHARSMDLRDLQCCNLRFFRLPLPCLPSSCTLATSCTLPCSSCLEKFRAGACRQLGAIFCDLPRSALRCCTSPLTLPSFPSCSSFLSCPKLSQISLCEIRCCGRYLCGLCGHQGTPAYVQILSYGESVEKGGTPRAKAPSYPSSFLDPQPTFELDDTAGSSASTMENGTNVDSARTLGSTPSQTPRVEGGSPRWITPNWQSMFTPRLPAVNWESPQWSTPTWSASSWSTSWSMPSRTREAGTQHGEPLTPRTHADALTSAEGLSAITMLGGGQGGVRGQGPGTRGHVTHGRTPSSSSLPQPVILPPPAGKPASGHPNATADTPSHSPHQSLLSPTAPAAVHTAAVTPLPPAQQPPSTPPTSKPTSKANDTSASSSSRTPAAAAPRPDKPIDDSIEKLMRLETILTRSSLGGRGTLRSPRGRTSLTKLTPRSERRRSSTSSLSPRISPRISPRDAQSSNQDLSPRSAALLVLTAAQQPVAKAASRSTTQKHPSLHETNSARGSRRQSFHLVLPPAAGRPPAAAAPATSSTLPPPPPTPPANTILEPLHRPPPVKPQAHDTGAAASALDNGAGAVNPASSKPATDAMMDAQIKAVRAIGRQQTVNLQALRAVGACSDDGAGIGAGTGDAHAMGAGTMGAGTIGTGPVSLAMGASAMAHGSPAVSREVEQGEDVGEDSDEDLSKEDEDDEDETKASLFLAAIAAEEAHIVQEKVSRRLSSADKAMPDEDEDKDDHHLNDAHPPPPPPPPPQTLSPRATKNKVAVRRSEVQDDPELILFEVEVPPGVKEGDMLEFDIEGSGFHVPVPPGCGPGTILEVPMPRQAGKDTHDA</sequence>
<dbReference type="EMBL" id="HBGU01080817">
    <property type="protein sequence ID" value="CAD9548082.1"/>
    <property type="molecule type" value="Transcribed_RNA"/>
</dbReference>
<feature type="compositionally biased region" description="Polar residues" evidence="1">
    <location>
        <begin position="546"/>
        <end position="563"/>
    </location>
</feature>
<feature type="compositionally biased region" description="Polar residues" evidence="1">
    <location>
        <begin position="221"/>
        <end position="248"/>
    </location>
</feature>
<name>A0A7S2JHR4_9EUKA</name>
<feature type="compositionally biased region" description="Low complexity" evidence="1">
    <location>
        <begin position="500"/>
        <end position="512"/>
    </location>
</feature>
<proteinExistence type="predicted"/>
<feature type="region of interest" description="Disordered" evidence="1">
    <location>
        <begin position="867"/>
        <end position="890"/>
    </location>
</feature>
<feature type="region of interest" description="Disordered" evidence="1">
    <location>
        <begin position="471"/>
        <end position="524"/>
    </location>
</feature>
<feature type="region of interest" description="Disordered" evidence="1">
    <location>
        <begin position="196"/>
        <end position="259"/>
    </location>
</feature>
<feature type="transmembrane region" description="Helical" evidence="2">
    <location>
        <begin position="19"/>
        <end position="46"/>
    </location>
</feature>
<organism evidence="3">
    <name type="scientific">Haptolina brevifila</name>
    <dbReference type="NCBI Taxonomy" id="156173"/>
    <lineage>
        <taxon>Eukaryota</taxon>
        <taxon>Haptista</taxon>
        <taxon>Haptophyta</taxon>
        <taxon>Prymnesiophyceae</taxon>
        <taxon>Prymnesiales</taxon>
        <taxon>Prymnesiaceae</taxon>
        <taxon>Haptolina</taxon>
    </lineage>
</organism>
<feature type="region of interest" description="Disordered" evidence="1">
    <location>
        <begin position="284"/>
        <end position="314"/>
    </location>
</feature>
<reference evidence="3" key="1">
    <citation type="submission" date="2021-01" db="EMBL/GenBank/DDBJ databases">
        <authorList>
            <person name="Corre E."/>
            <person name="Pelletier E."/>
            <person name="Niang G."/>
            <person name="Scheremetjew M."/>
            <person name="Finn R."/>
            <person name="Kale V."/>
            <person name="Holt S."/>
            <person name="Cochrane G."/>
            <person name="Meng A."/>
            <person name="Brown T."/>
            <person name="Cohen L."/>
        </authorList>
    </citation>
    <scope>NUCLEOTIDE SEQUENCE</scope>
    <source>
        <strain evidence="3">UTEX LB 985</strain>
    </source>
</reference>
<keyword evidence="2" id="KW-1133">Transmembrane helix</keyword>
<keyword evidence="2" id="KW-0472">Membrane</keyword>
<feature type="region of interest" description="Disordered" evidence="1">
    <location>
        <begin position="773"/>
        <end position="829"/>
    </location>
</feature>
<feature type="compositionally biased region" description="Low complexity" evidence="1">
    <location>
        <begin position="386"/>
        <end position="409"/>
    </location>
</feature>
<feature type="compositionally biased region" description="Pro residues" evidence="1">
    <location>
        <begin position="410"/>
        <end position="424"/>
    </location>
</feature>
<feature type="compositionally biased region" description="Low complexity" evidence="1">
    <location>
        <begin position="284"/>
        <end position="298"/>
    </location>
</feature>
<dbReference type="AlphaFoldDB" id="A0A7S2JHR4"/>
<evidence type="ECO:0000256" key="1">
    <source>
        <dbReference type="SAM" id="MobiDB-lite"/>
    </source>
</evidence>
<protein>
    <submittedName>
        <fullName evidence="3">Uncharacterized protein</fullName>
    </submittedName>
</protein>
<feature type="compositionally biased region" description="Acidic residues" evidence="1">
    <location>
        <begin position="730"/>
        <end position="752"/>
    </location>
</feature>
<accession>A0A7S2JHR4</accession>
<feature type="region of interest" description="Disordered" evidence="1">
    <location>
        <begin position="719"/>
        <end position="753"/>
    </location>
</feature>
<evidence type="ECO:0000313" key="3">
    <source>
        <dbReference type="EMBL" id="CAD9548082.1"/>
    </source>
</evidence>
<evidence type="ECO:0000256" key="2">
    <source>
        <dbReference type="SAM" id="Phobius"/>
    </source>
</evidence>
<feature type="compositionally biased region" description="Low complexity" evidence="1">
    <location>
        <begin position="425"/>
        <end position="447"/>
    </location>
</feature>
<gene>
    <name evidence="3" type="ORF">CBRE1094_LOCUS44128</name>
</gene>
<feature type="compositionally biased region" description="Low complexity" evidence="1">
    <location>
        <begin position="575"/>
        <end position="592"/>
    </location>
</feature>
<feature type="region of interest" description="Disordered" evidence="1">
    <location>
        <begin position="542"/>
        <end position="624"/>
    </location>
</feature>
<feature type="compositionally biased region" description="Pro residues" evidence="1">
    <location>
        <begin position="801"/>
        <end position="812"/>
    </location>
</feature>
<feature type="region of interest" description="Disordered" evidence="1">
    <location>
        <begin position="330"/>
        <end position="456"/>
    </location>
</feature>